<name>A0ABW3JBS1_9HYPH</name>
<feature type="chain" id="PRO_5046165076" description="Transmembrane anchored protein" evidence="2">
    <location>
        <begin position="25"/>
        <end position="52"/>
    </location>
</feature>
<evidence type="ECO:0000313" key="4">
    <source>
        <dbReference type="Proteomes" id="UP001597102"/>
    </source>
</evidence>
<proteinExistence type="predicted"/>
<evidence type="ECO:0000256" key="1">
    <source>
        <dbReference type="SAM" id="MobiDB-lite"/>
    </source>
</evidence>
<keyword evidence="4" id="KW-1185">Reference proteome</keyword>
<dbReference type="Proteomes" id="UP001597102">
    <property type="component" value="Unassembled WGS sequence"/>
</dbReference>
<evidence type="ECO:0000256" key="2">
    <source>
        <dbReference type="SAM" id="SignalP"/>
    </source>
</evidence>
<reference evidence="4" key="1">
    <citation type="journal article" date="2019" name="Int. J. Syst. Evol. Microbiol.">
        <title>The Global Catalogue of Microorganisms (GCM) 10K type strain sequencing project: providing services to taxonomists for standard genome sequencing and annotation.</title>
        <authorList>
            <consortium name="The Broad Institute Genomics Platform"/>
            <consortium name="The Broad Institute Genome Sequencing Center for Infectious Disease"/>
            <person name="Wu L."/>
            <person name="Ma J."/>
        </authorList>
    </citation>
    <scope>NUCLEOTIDE SEQUENCE [LARGE SCALE GENOMIC DNA]</scope>
    <source>
        <strain evidence="4">CCUG 61697</strain>
    </source>
</reference>
<sequence>MRTLIFAALLAALSATAISTSAIAGPCNVPSDRASDGSRCGDRAASERPGGN</sequence>
<evidence type="ECO:0008006" key="5">
    <source>
        <dbReference type="Google" id="ProtNLM"/>
    </source>
</evidence>
<accession>A0ABW3JBS1</accession>
<feature type="signal peptide" evidence="2">
    <location>
        <begin position="1"/>
        <end position="24"/>
    </location>
</feature>
<gene>
    <name evidence="3" type="ORF">ACFQ2F_11390</name>
</gene>
<keyword evidence="2" id="KW-0732">Signal</keyword>
<dbReference type="RefSeq" id="WP_379089934.1">
    <property type="nucleotide sequence ID" value="NZ_JBHTJO010000001.1"/>
</dbReference>
<organism evidence="3 4">
    <name type="scientific">Methyloligella solikamskensis</name>
    <dbReference type="NCBI Taxonomy" id="1177756"/>
    <lineage>
        <taxon>Bacteria</taxon>
        <taxon>Pseudomonadati</taxon>
        <taxon>Pseudomonadota</taxon>
        <taxon>Alphaproteobacteria</taxon>
        <taxon>Hyphomicrobiales</taxon>
        <taxon>Hyphomicrobiaceae</taxon>
        <taxon>Methyloligella</taxon>
    </lineage>
</organism>
<comment type="caution">
    <text evidence="3">The sequence shown here is derived from an EMBL/GenBank/DDBJ whole genome shotgun (WGS) entry which is preliminary data.</text>
</comment>
<evidence type="ECO:0000313" key="3">
    <source>
        <dbReference type="EMBL" id="MFD0987699.1"/>
    </source>
</evidence>
<feature type="region of interest" description="Disordered" evidence="1">
    <location>
        <begin position="31"/>
        <end position="52"/>
    </location>
</feature>
<dbReference type="EMBL" id="JBHTJO010000001">
    <property type="protein sequence ID" value="MFD0987699.1"/>
    <property type="molecule type" value="Genomic_DNA"/>
</dbReference>
<protein>
    <recommendedName>
        <fullName evidence="5">Transmembrane anchored protein</fullName>
    </recommendedName>
</protein>
<feature type="compositionally biased region" description="Basic and acidic residues" evidence="1">
    <location>
        <begin position="33"/>
        <end position="46"/>
    </location>
</feature>